<evidence type="ECO:0000256" key="4">
    <source>
        <dbReference type="ARBA" id="ARBA00047388"/>
    </source>
</evidence>
<gene>
    <name evidence="8" type="primary">LOC100378642</name>
</gene>
<dbReference type="EC" id="1.8.1.8" evidence="1"/>
<dbReference type="SUPFAM" id="SSF52833">
    <property type="entry name" value="Thioredoxin-like"/>
    <property type="match status" value="2"/>
</dbReference>
<comment type="similarity">
    <text evidence="2">Belongs to the nucleoredoxin family.</text>
</comment>
<dbReference type="Gene3D" id="3.40.30.10">
    <property type="entry name" value="Glutaredoxin"/>
    <property type="match status" value="3"/>
</dbReference>
<dbReference type="InterPro" id="IPR013766">
    <property type="entry name" value="Thioredoxin_domain"/>
</dbReference>
<evidence type="ECO:0000256" key="5">
    <source>
        <dbReference type="ARBA" id="ARBA00047804"/>
    </source>
</evidence>
<feature type="domain" description="Thioredoxin" evidence="6">
    <location>
        <begin position="108"/>
        <end position="298"/>
    </location>
</feature>
<dbReference type="InterPro" id="IPR036249">
    <property type="entry name" value="Thioredoxin-like_sf"/>
</dbReference>
<dbReference type="PANTHER" id="PTHR46472:SF1">
    <property type="entry name" value="NUCLEOREDOXIN"/>
    <property type="match status" value="1"/>
</dbReference>
<dbReference type="Pfam" id="PF13905">
    <property type="entry name" value="Thioredoxin_8"/>
    <property type="match status" value="2"/>
</dbReference>
<dbReference type="InterPro" id="IPR045870">
    <property type="entry name" value="TryX_NRX_thioredoxin_dom"/>
</dbReference>
<dbReference type="InterPro" id="IPR012336">
    <property type="entry name" value="Thioredoxin-like_fold"/>
</dbReference>
<dbReference type="PROSITE" id="PS51352">
    <property type="entry name" value="THIOREDOXIN_2"/>
    <property type="match status" value="1"/>
</dbReference>
<organism evidence="7 8">
    <name type="scientific">Saccoglossus kowalevskii</name>
    <name type="common">Acorn worm</name>
    <dbReference type="NCBI Taxonomy" id="10224"/>
    <lineage>
        <taxon>Eukaryota</taxon>
        <taxon>Metazoa</taxon>
        <taxon>Hemichordata</taxon>
        <taxon>Enteropneusta</taxon>
        <taxon>Harrimaniidae</taxon>
        <taxon>Saccoglossus</taxon>
    </lineage>
</organism>
<evidence type="ECO:0000259" key="6">
    <source>
        <dbReference type="PROSITE" id="PS51352"/>
    </source>
</evidence>
<accession>A0ABM0H113</accession>
<evidence type="ECO:0000313" key="7">
    <source>
        <dbReference type="Proteomes" id="UP000694865"/>
    </source>
</evidence>
<proteinExistence type="inferred from homology"/>
<dbReference type="GeneID" id="100378642"/>
<name>A0ABM0H113_SACKO</name>
<dbReference type="Proteomes" id="UP000694865">
    <property type="component" value="Unplaced"/>
</dbReference>
<dbReference type="CDD" id="cd03009">
    <property type="entry name" value="TryX_like_TryX_NRX"/>
    <property type="match status" value="1"/>
</dbReference>
<dbReference type="RefSeq" id="XP_002741798.1">
    <property type="nucleotide sequence ID" value="XM_002741752.2"/>
</dbReference>
<evidence type="ECO:0000313" key="8">
    <source>
        <dbReference type="RefSeq" id="XP_002741798.1"/>
    </source>
</evidence>
<dbReference type="PANTHER" id="PTHR46472">
    <property type="entry name" value="NUCLEOREDOXIN"/>
    <property type="match status" value="1"/>
</dbReference>
<evidence type="ECO:0000256" key="1">
    <source>
        <dbReference type="ARBA" id="ARBA00012612"/>
    </source>
</evidence>
<evidence type="ECO:0000256" key="2">
    <source>
        <dbReference type="ARBA" id="ARBA00025782"/>
    </source>
</evidence>
<reference evidence="8" key="1">
    <citation type="submission" date="2025-08" db="UniProtKB">
        <authorList>
            <consortium name="RefSeq"/>
        </authorList>
    </citation>
    <scope>IDENTIFICATION</scope>
    <source>
        <tissue evidence="8">Testes</tissue>
    </source>
</reference>
<protein>
    <recommendedName>
        <fullName evidence="3">Nucleoredoxin</fullName>
        <ecNumber evidence="1">1.8.1.8</ecNumber>
    </recommendedName>
</protein>
<comment type="catalytic activity">
    <reaction evidence="5">
        <text>[protein]-dithiol + NADP(+) = [protein]-disulfide + NADPH + H(+)</text>
        <dbReference type="Rhea" id="RHEA:18753"/>
        <dbReference type="Rhea" id="RHEA-COMP:10593"/>
        <dbReference type="Rhea" id="RHEA-COMP:10594"/>
        <dbReference type="ChEBI" id="CHEBI:15378"/>
        <dbReference type="ChEBI" id="CHEBI:29950"/>
        <dbReference type="ChEBI" id="CHEBI:50058"/>
        <dbReference type="ChEBI" id="CHEBI:57783"/>
        <dbReference type="ChEBI" id="CHEBI:58349"/>
        <dbReference type="EC" id="1.8.1.8"/>
    </reaction>
</comment>
<evidence type="ECO:0000256" key="3">
    <source>
        <dbReference type="ARBA" id="ARBA00026178"/>
    </source>
</evidence>
<sequence>MSKPLSDILGNRLINRANETVDPTSLAGVGKLIGLYFSAHWCPPCRGFTPKLVEFYNNFKKSENGDKLEIIFVSSDRDSASFEEYYGEMPWLALPFDERQRKDKLSKKFKIQGIPTFVLMDSTSGRVVTDDGRNVVMDDPNGNNYPWKPKPFSEIIGTNFVNNKKEETSIECMKDKILCIYFSAHWCPPCKAFTPVLIELYKKLKDDHKAMEIIFVSSDRSQESFDQYFSTMPWLAVPYGDTRIEQLSKLFQVSGIPSLVVMDTNGEVITKDGRSSASSDPDGKDFPWRPKAVNNLTGYAAGILNEDACLILFTEGEEQDILAATDIVQPVAEEILKKYKALEDEPPLQFFIGGDDEIVDSVRDFCSMDDKVPLLTILDIPEQFIYIYEAEDITPETVYKFVQDYIAGVLEGTPLRG</sequence>
<keyword evidence="7" id="KW-1185">Reference proteome</keyword>
<comment type="catalytic activity">
    <reaction evidence="4">
        <text>[protein]-dithiol + NAD(+) = [protein]-disulfide + NADH + H(+)</text>
        <dbReference type="Rhea" id="RHEA:18749"/>
        <dbReference type="Rhea" id="RHEA-COMP:10593"/>
        <dbReference type="Rhea" id="RHEA-COMP:10594"/>
        <dbReference type="ChEBI" id="CHEBI:15378"/>
        <dbReference type="ChEBI" id="CHEBI:29950"/>
        <dbReference type="ChEBI" id="CHEBI:50058"/>
        <dbReference type="ChEBI" id="CHEBI:57540"/>
        <dbReference type="ChEBI" id="CHEBI:57945"/>
        <dbReference type="EC" id="1.8.1.8"/>
    </reaction>
</comment>